<sequence>MKYLLNFLEGIPDAPNLSDPEFQQLLLEVQAGKSSNKSSADAFYDSLEKIVNELKSTPESLAFQKPVSKRDYPDYYEVIKKPMDLTTILRNVKSKKYKNKSEFASDLSLIWENCYEYNSQETHPIRAAARYMKQKAEHHLEFLADKNEKPLNPLQALLPQGFNLNGSPMPGLSSSSSTRGGLGENSNGLNGDSLTVTGGDEDAAGESDDGQNADDQGFRESGGTLDGGGTMKDQEDQTRGNRRGSSVASTSRSRMNGTSRRSPPAFRPQLNNSLDAAPALIRTPYTMTHFMPVSLNQPGPSFQDKGKAKEILYGNAPPSWFPMPSASSSSSSTGALAGNSGLGYDDEDLKLEGYWWGAMSASNEDALISGMPSIPQMVDPVPTKKKRIKRFKSCHQKSPLQALVSIDGVPTSTVSTSPGKQAKKKPKPKVINTKRMIYETNEKLHESRNIINRIQEFQRIEYEGGILPSNILESKTEKLIKKEEKFERIRNKKEEKLKSIKRKNQGGEMGEEQAVLQLKKSSAALLAHNGFEGANEAALDLFTRVAVDHISNMGRTFRLLIDGFSNRMTSEEIILHALHENGQIETQDLEAHLKDEIERESVKVTEMQRKIRQAFKEVTTAPVIDNDMLLANNGEMLLDGNFADELGEDFLGLRDLGIDKEFGLSTLTVPSSLFYGRRRKLAAANGEGKEDLPDYPPPPTFIPLNLNTLSTQLPGLLHQFFNTRFSDSGLTIIEDDLFDHSHSQIGSLGQIIYRNNPTGTTGDHKTVNGNSGTGAGGGSGVNKKKRERENNENGIQDGHDEEKKKKVSVKEKVPGVGKGNWVRPSKEEKARRLAEKQALIDKDKDKDKEQDANQKDAISNGKSSFKVNGTINTNEQEEDAEGEEGEFKIRE</sequence>
<dbReference type="GeneID" id="91095559"/>
<feature type="region of interest" description="Disordered" evidence="4">
    <location>
        <begin position="756"/>
        <end position="891"/>
    </location>
</feature>
<dbReference type="GO" id="GO:0006357">
    <property type="term" value="P:regulation of transcription by RNA polymerase II"/>
    <property type="evidence" value="ECO:0007669"/>
    <property type="project" value="TreeGrafter"/>
</dbReference>
<feature type="compositionally biased region" description="Acidic residues" evidence="4">
    <location>
        <begin position="875"/>
        <end position="884"/>
    </location>
</feature>
<keyword evidence="7" id="KW-1185">Reference proteome</keyword>
<dbReference type="GO" id="GO:0000124">
    <property type="term" value="C:SAGA complex"/>
    <property type="evidence" value="ECO:0007669"/>
    <property type="project" value="InterPro"/>
</dbReference>
<dbReference type="PRINTS" id="PR00503">
    <property type="entry name" value="BROMODOMAIN"/>
</dbReference>
<dbReference type="InterPro" id="IPR009072">
    <property type="entry name" value="Histone-fold"/>
</dbReference>
<dbReference type="Pfam" id="PF00439">
    <property type="entry name" value="Bromodomain"/>
    <property type="match status" value="1"/>
</dbReference>
<reference evidence="6 7" key="1">
    <citation type="submission" date="2024-01" db="EMBL/GenBank/DDBJ databases">
        <title>Comparative genomics of Cryptococcus and Kwoniella reveals pathogenesis evolution and contrasting modes of karyotype evolution via chromosome fusion or intercentromeric recombination.</title>
        <authorList>
            <person name="Coelho M.A."/>
            <person name="David-Palma M."/>
            <person name="Shea T."/>
            <person name="Bowers K."/>
            <person name="McGinley-Smith S."/>
            <person name="Mohammad A.W."/>
            <person name="Gnirke A."/>
            <person name="Yurkov A.M."/>
            <person name="Nowrousian M."/>
            <person name="Sun S."/>
            <person name="Cuomo C.A."/>
            <person name="Heitman J."/>
        </authorList>
    </citation>
    <scope>NUCLEOTIDE SEQUENCE [LARGE SCALE GENOMIC DNA]</scope>
    <source>
        <strain evidence="6 7">CBS 6074</strain>
    </source>
</reference>
<dbReference type="EMBL" id="CP144103">
    <property type="protein sequence ID" value="WWC89960.1"/>
    <property type="molecule type" value="Genomic_DNA"/>
</dbReference>
<dbReference type="GO" id="GO:0046695">
    <property type="term" value="C:SLIK (SAGA-like) complex"/>
    <property type="evidence" value="ECO:0007669"/>
    <property type="project" value="InterPro"/>
</dbReference>
<proteinExistence type="predicted"/>
<dbReference type="InterPro" id="IPR001487">
    <property type="entry name" value="Bromodomain"/>
</dbReference>
<gene>
    <name evidence="6" type="ORF">L201_004889</name>
</gene>
<feature type="compositionally biased region" description="Polar residues" evidence="4">
    <location>
        <begin position="243"/>
        <end position="261"/>
    </location>
</feature>
<protein>
    <recommendedName>
        <fullName evidence="5">Bromo domain-containing protein</fullName>
    </recommendedName>
</protein>
<keyword evidence="1 2" id="KW-0103">Bromodomain</keyword>
<dbReference type="GO" id="GO:0005198">
    <property type="term" value="F:structural molecule activity"/>
    <property type="evidence" value="ECO:0007669"/>
    <property type="project" value="TreeGrafter"/>
</dbReference>
<feature type="coiled-coil region" evidence="3">
    <location>
        <begin position="472"/>
        <end position="503"/>
    </location>
</feature>
<feature type="compositionally biased region" description="Acidic residues" evidence="4">
    <location>
        <begin position="199"/>
        <end position="212"/>
    </location>
</feature>
<dbReference type="Proteomes" id="UP001355207">
    <property type="component" value="Chromosome 6"/>
</dbReference>
<evidence type="ECO:0000256" key="3">
    <source>
        <dbReference type="SAM" id="Coils"/>
    </source>
</evidence>
<evidence type="ECO:0000313" key="6">
    <source>
        <dbReference type="EMBL" id="WWC89960.1"/>
    </source>
</evidence>
<dbReference type="GO" id="GO:0046982">
    <property type="term" value="F:protein heterodimerization activity"/>
    <property type="evidence" value="ECO:0007669"/>
    <property type="project" value="InterPro"/>
</dbReference>
<dbReference type="GO" id="GO:0006325">
    <property type="term" value="P:chromatin organization"/>
    <property type="evidence" value="ECO:0007669"/>
    <property type="project" value="UniProtKB-ARBA"/>
</dbReference>
<dbReference type="PANTHER" id="PTHR47343:SF1">
    <property type="entry name" value="TRANSCRIPTIONAL ACTIVATOR SPT7"/>
    <property type="match status" value="1"/>
</dbReference>
<evidence type="ECO:0000256" key="4">
    <source>
        <dbReference type="SAM" id="MobiDB-lite"/>
    </source>
</evidence>
<evidence type="ECO:0000313" key="7">
    <source>
        <dbReference type="Proteomes" id="UP001355207"/>
    </source>
</evidence>
<feature type="compositionally biased region" description="Low complexity" evidence="4">
    <location>
        <begin position="166"/>
        <end position="194"/>
    </location>
</feature>
<feature type="compositionally biased region" description="Gly residues" evidence="4">
    <location>
        <begin position="771"/>
        <end position="780"/>
    </location>
</feature>
<name>A0AAX4JZE8_9TREE</name>
<dbReference type="RefSeq" id="XP_066076723.1">
    <property type="nucleotide sequence ID" value="XM_066220626.1"/>
</dbReference>
<dbReference type="InterPro" id="IPR018359">
    <property type="entry name" value="Bromodomain_CS"/>
</dbReference>
<feature type="compositionally biased region" description="Basic and acidic residues" evidence="4">
    <location>
        <begin position="824"/>
        <end position="854"/>
    </location>
</feature>
<dbReference type="CDD" id="cd22927">
    <property type="entry name" value="HFD_SPT7"/>
    <property type="match status" value="1"/>
</dbReference>
<dbReference type="InterPro" id="IPR037782">
    <property type="entry name" value="Spt7"/>
</dbReference>
<feature type="domain" description="Bromo" evidence="5">
    <location>
        <begin position="55"/>
        <end position="125"/>
    </location>
</feature>
<dbReference type="PROSITE" id="PS00633">
    <property type="entry name" value="BROMODOMAIN_1"/>
    <property type="match status" value="1"/>
</dbReference>
<feature type="compositionally biased region" description="Polar residues" evidence="4">
    <location>
        <begin position="860"/>
        <end position="874"/>
    </location>
</feature>
<dbReference type="Gene3D" id="1.20.920.10">
    <property type="entry name" value="Bromodomain-like"/>
    <property type="match status" value="1"/>
</dbReference>
<feature type="compositionally biased region" description="Basic and acidic residues" evidence="4">
    <location>
        <begin position="787"/>
        <end position="813"/>
    </location>
</feature>
<dbReference type="SUPFAM" id="SSF47370">
    <property type="entry name" value="Bromodomain"/>
    <property type="match status" value="1"/>
</dbReference>
<evidence type="ECO:0000256" key="2">
    <source>
        <dbReference type="PROSITE-ProRule" id="PRU00035"/>
    </source>
</evidence>
<accession>A0AAX4JZE8</accession>
<organism evidence="6 7">
    <name type="scientific">Kwoniella dendrophila CBS 6074</name>
    <dbReference type="NCBI Taxonomy" id="1295534"/>
    <lineage>
        <taxon>Eukaryota</taxon>
        <taxon>Fungi</taxon>
        <taxon>Dikarya</taxon>
        <taxon>Basidiomycota</taxon>
        <taxon>Agaricomycotina</taxon>
        <taxon>Tremellomycetes</taxon>
        <taxon>Tremellales</taxon>
        <taxon>Cryptococcaceae</taxon>
        <taxon>Kwoniella</taxon>
    </lineage>
</organism>
<dbReference type="InterPro" id="IPR036427">
    <property type="entry name" value="Bromodomain-like_sf"/>
</dbReference>
<dbReference type="PANTHER" id="PTHR47343">
    <property type="entry name" value="TRANSCRIPTIONAL ACTIVATOR SPT7"/>
    <property type="match status" value="1"/>
</dbReference>
<evidence type="ECO:0000256" key="1">
    <source>
        <dbReference type="ARBA" id="ARBA00023117"/>
    </source>
</evidence>
<dbReference type="AlphaFoldDB" id="A0AAX4JZE8"/>
<feature type="region of interest" description="Disordered" evidence="4">
    <location>
        <begin position="157"/>
        <end position="271"/>
    </location>
</feature>
<keyword evidence="3" id="KW-0175">Coiled coil</keyword>
<evidence type="ECO:0000259" key="5">
    <source>
        <dbReference type="PROSITE" id="PS50014"/>
    </source>
</evidence>
<dbReference type="SMART" id="SM00297">
    <property type="entry name" value="BROMO"/>
    <property type="match status" value="1"/>
</dbReference>
<dbReference type="Gene3D" id="1.10.20.10">
    <property type="entry name" value="Histone, subunit A"/>
    <property type="match status" value="1"/>
</dbReference>
<dbReference type="PROSITE" id="PS50014">
    <property type="entry name" value="BROMODOMAIN_2"/>
    <property type="match status" value="1"/>
</dbReference>